<name>A0AAV7VCF9_PLEWA</name>
<dbReference type="AlphaFoldDB" id="A0AAV7VCF9"/>
<feature type="compositionally biased region" description="Polar residues" evidence="1">
    <location>
        <begin position="12"/>
        <end position="44"/>
    </location>
</feature>
<accession>A0AAV7VCF9</accession>
<sequence>MKNSVTAWLLQQPFNESPGRTCSDQQTTTPPTQKGRTAGQTITKAATLAGGSRNREKTIAGSGGGVRQQQGLVWREIPPCEVSHDFWAPPDPRGDVFSFK</sequence>
<comment type="caution">
    <text evidence="2">The sequence shown here is derived from an EMBL/GenBank/DDBJ whole genome shotgun (WGS) entry which is preliminary data.</text>
</comment>
<evidence type="ECO:0000313" key="2">
    <source>
        <dbReference type="EMBL" id="KAJ1199265.1"/>
    </source>
</evidence>
<reference evidence="2" key="1">
    <citation type="journal article" date="2022" name="bioRxiv">
        <title>Sequencing and chromosome-scale assembly of the giantPleurodeles waltlgenome.</title>
        <authorList>
            <person name="Brown T."/>
            <person name="Elewa A."/>
            <person name="Iarovenko S."/>
            <person name="Subramanian E."/>
            <person name="Araus A.J."/>
            <person name="Petzold A."/>
            <person name="Susuki M."/>
            <person name="Suzuki K.-i.T."/>
            <person name="Hayashi T."/>
            <person name="Toyoda A."/>
            <person name="Oliveira C."/>
            <person name="Osipova E."/>
            <person name="Leigh N.D."/>
            <person name="Simon A."/>
            <person name="Yun M.H."/>
        </authorList>
    </citation>
    <scope>NUCLEOTIDE SEQUENCE</scope>
    <source>
        <strain evidence="2">20211129_DDA</strain>
        <tissue evidence="2">Liver</tissue>
    </source>
</reference>
<evidence type="ECO:0000256" key="1">
    <source>
        <dbReference type="SAM" id="MobiDB-lite"/>
    </source>
</evidence>
<dbReference type="EMBL" id="JANPWB010000003">
    <property type="protein sequence ID" value="KAJ1199265.1"/>
    <property type="molecule type" value="Genomic_DNA"/>
</dbReference>
<keyword evidence="3" id="KW-1185">Reference proteome</keyword>
<organism evidence="2 3">
    <name type="scientific">Pleurodeles waltl</name>
    <name type="common">Iberian ribbed newt</name>
    <dbReference type="NCBI Taxonomy" id="8319"/>
    <lineage>
        <taxon>Eukaryota</taxon>
        <taxon>Metazoa</taxon>
        <taxon>Chordata</taxon>
        <taxon>Craniata</taxon>
        <taxon>Vertebrata</taxon>
        <taxon>Euteleostomi</taxon>
        <taxon>Amphibia</taxon>
        <taxon>Batrachia</taxon>
        <taxon>Caudata</taxon>
        <taxon>Salamandroidea</taxon>
        <taxon>Salamandridae</taxon>
        <taxon>Pleurodelinae</taxon>
        <taxon>Pleurodeles</taxon>
    </lineage>
</organism>
<dbReference type="Proteomes" id="UP001066276">
    <property type="component" value="Chromosome 2_1"/>
</dbReference>
<gene>
    <name evidence="2" type="ORF">NDU88_003103</name>
</gene>
<feature type="region of interest" description="Disordered" evidence="1">
    <location>
        <begin position="1"/>
        <end position="71"/>
    </location>
</feature>
<proteinExistence type="predicted"/>
<protein>
    <submittedName>
        <fullName evidence="2">Uncharacterized protein</fullName>
    </submittedName>
</protein>
<evidence type="ECO:0000313" key="3">
    <source>
        <dbReference type="Proteomes" id="UP001066276"/>
    </source>
</evidence>